<proteinExistence type="inferred from homology"/>
<name>A0ABS0SVT0_9CAUL</name>
<evidence type="ECO:0000259" key="14">
    <source>
        <dbReference type="Pfam" id="PF00593"/>
    </source>
</evidence>
<keyword evidence="16" id="KW-0675">Receptor</keyword>
<evidence type="ECO:0000313" key="17">
    <source>
        <dbReference type="Proteomes" id="UP000639859"/>
    </source>
</evidence>
<sequence length="766" mass="81071">MNGFKLSLLAATGLSVAIGGAARAQEAGTTESPIAIEEVVVTATRRSERLQDVPLAVSAVSGDQLAATGGKAITDLQYSVAGVQFGTTPNDSGFRLRGVGSAGGFTSSSESPVGLVVDGVVVPFGSPVDSLGDLERVEVLKGPQGTQFGKNASSGVISITTRKPSLTQATGDFFASYGSLNERDVHGGVTAPLSDTLAVGIFVYDKAYDGYVHNVVRNEDWGGIHNNGARGKLYWKPTDTFSAYLIGDYSRQRQKGPGQLWTLNKAPTTDANFLAPFTSLSALGVTAGASNDKSIEEGGGTLGTTNYGASLELNWDVGEYTLTSLSAYRGYEDDPYNYSIDGSPQAKFTAQARGQIKTQASQEFRLTSPSSGRLSYVAGLFVSRLKTENTGESAQLRPATPYSTAPVVSITAGLNHGKTTTDSAAVFIDGRYKLSDTLSLLGGARMTKDKVEASNWSELDPSLPAFLTAGGTTVPYAPRALQTGSTSKSSPSGRIGLDWKPSDNVLIFGTVARGYLGPTVTFSALSGTKTNVAPQTVDDVTIGAKTTLLDRRLTLNGNLFYDKYTDLQTAVLRNNEFVTENAGGLTAKGFEIEANLRVSSSLKLNASTTYSDAKYTDYITSCPNNLILAGYAGCTLTNGTYVYQAKGQTLAGAPKVTAVFGANYEHAITDALTFDAAANYSYRTKTQNSVGNPNTIQKGYGVLNVSAGIGPEDRQWRVGVFARNLLKQDFNAAIITLPFQSGYDGYINWRTREAERTVGVTLEGHF</sequence>
<comment type="caution">
    <text evidence="16">The sequence shown here is derived from an EMBL/GenBank/DDBJ whole genome shotgun (WGS) entry which is preliminary data.</text>
</comment>
<dbReference type="InterPro" id="IPR036942">
    <property type="entry name" value="Beta-barrel_TonB_sf"/>
</dbReference>
<keyword evidence="7" id="KW-0406">Ion transport</keyword>
<comment type="subcellular location">
    <subcellularLocation>
        <location evidence="1 11">Cell outer membrane</location>
        <topology evidence="1 11">Multi-pass membrane protein</topology>
    </subcellularLocation>
</comment>
<keyword evidence="5 11" id="KW-0812">Transmembrane</keyword>
<dbReference type="SUPFAM" id="SSF56935">
    <property type="entry name" value="Porins"/>
    <property type="match status" value="1"/>
</dbReference>
<evidence type="ECO:0000259" key="15">
    <source>
        <dbReference type="Pfam" id="PF07715"/>
    </source>
</evidence>
<dbReference type="InterPro" id="IPR000531">
    <property type="entry name" value="Beta-barrel_TonB"/>
</dbReference>
<keyword evidence="9 11" id="KW-0472">Membrane</keyword>
<dbReference type="InterPro" id="IPR039426">
    <property type="entry name" value="TonB-dep_rcpt-like"/>
</dbReference>
<keyword evidence="8 12" id="KW-0798">TonB box</keyword>
<protein>
    <submittedName>
        <fullName evidence="16">TonB-dependent receptor</fullName>
    </submittedName>
</protein>
<dbReference type="RefSeq" id="WP_198575569.1">
    <property type="nucleotide sequence ID" value="NZ_JADWOX010000004.1"/>
</dbReference>
<keyword evidence="13" id="KW-0732">Signal</keyword>
<keyword evidence="10 11" id="KW-0998">Cell outer membrane</keyword>
<feature type="domain" description="TonB-dependent receptor plug" evidence="15">
    <location>
        <begin position="50"/>
        <end position="156"/>
    </location>
</feature>
<evidence type="ECO:0000256" key="9">
    <source>
        <dbReference type="ARBA" id="ARBA00023136"/>
    </source>
</evidence>
<evidence type="ECO:0000256" key="13">
    <source>
        <dbReference type="SAM" id="SignalP"/>
    </source>
</evidence>
<evidence type="ECO:0000256" key="5">
    <source>
        <dbReference type="ARBA" id="ARBA00022692"/>
    </source>
</evidence>
<evidence type="ECO:0000313" key="16">
    <source>
        <dbReference type="EMBL" id="MBI1683634.1"/>
    </source>
</evidence>
<evidence type="ECO:0000256" key="11">
    <source>
        <dbReference type="PROSITE-ProRule" id="PRU01360"/>
    </source>
</evidence>
<dbReference type="PANTHER" id="PTHR32552">
    <property type="entry name" value="FERRICHROME IRON RECEPTOR-RELATED"/>
    <property type="match status" value="1"/>
</dbReference>
<dbReference type="Gene3D" id="2.40.170.20">
    <property type="entry name" value="TonB-dependent receptor, beta-barrel domain"/>
    <property type="match status" value="1"/>
</dbReference>
<gene>
    <name evidence="16" type="ORF">I4Q42_08145</name>
</gene>
<dbReference type="PROSITE" id="PS52016">
    <property type="entry name" value="TONB_DEPENDENT_REC_3"/>
    <property type="match status" value="1"/>
</dbReference>
<dbReference type="Pfam" id="PF00593">
    <property type="entry name" value="TonB_dep_Rec_b-barrel"/>
    <property type="match status" value="1"/>
</dbReference>
<dbReference type="EMBL" id="JADWOX010000004">
    <property type="protein sequence ID" value="MBI1683634.1"/>
    <property type="molecule type" value="Genomic_DNA"/>
</dbReference>
<evidence type="ECO:0000256" key="7">
    <source>
        <dbReference type="ARBA" id="ARBA00023065"/>
    </source>
</evidence>
<keyword evidence="6" id="KW-0408">Iron</keyword>
<evidence type="ECO:0000256" key="4">
    <source>
        <dbReference type="ARBA" id="ARBA00022496"/>
    </source>
</evidence>
<evidence type="ECO:0000256" key="1">
    <source>
        <dbReference type="ARBA" id="ARBA00004571"/>
    </source>
</evidence>
<keyword evidence="2 11" id="KW-0813">Transport</keyword>
<organism evidence="16 17">
    <name type="scientific">Caulobacter hibisci</name>
    <dbReference type="NCBI Taxonomy" id="2035993"/>
    <lineage>
        <taxon>Bacteria</taxon>
        <taxon>Pseudomonadati</taxon>
        <taxon>Pseudomonadota</taxon>
        <taxon>Alphaproteobacteria</taxon>
        <taxon>Caulobacterales</taxon>
        <taxon>Caulobacteraceae</taxon>
        <taxon>Caulobacter</taxon>
    </lineage>
</organism>
<keyword evidence="17" id="KW-1185">Reference proteome</keyword>
<evidence type="ECO:0000256" key="10">
    <source>
        <dbReference type="ARBA" id="ARBA00023237"/>
    </source>
</evidence>
<accession>A0ABS0SVT0</accession>
<comment type="similarity">
    <text evidence="11 12">Belongs to the TonB-dependent receptor family.</text>
</comment>
<feature type="chain" id="PRO_5045401506" evidence="13">
    <location>
        <begin position="25"/>
        <end position="766"/>
    </location>
</feature>
<reference evidence="16 17" key="1">
    <citation type="submission" date="2020-11" db="EMBL/GenBank/DDBJ databases">
        <title>genome sequence of strain KACC 18849.</title>
        <authorList>
            <person name="Gao J."/>
            <person name="Zhang X."/>
        </authorList>
    </citation>
    <scope>NUCLEOTIDE SEQUENCE [LARGE SCALE GENOMIC DNA]</scope>
    <source>
        <strain evidence="16 17">KACC 18849</strain>
    </source>
</reference>
<keyword evidence="3 11" id="KW-1134">Transmembrane beta strand</keyword>
<dbReference type="InterPro" id="IPR012910">
    <property type="entry name" value="Plug_dom"/>
</dbReference>
<keyword evidence="4" id="KW-0410">Iron transport</keyword>
<evidence type="ECO:0000256" key="12">
    <source>
        <dbReference type="RuleBase" id="RU003357"/>
    </source>
</evidence>
<dbReference type="Proteomes" id="UP000639859">
    <property type="component" value="Unassembled WGS sequence"/>
</dbReference>
<evidence type="ECO:0000256" key="3">
    <source>
        <dbReference type="ARBA" id="ARBA00022452"/>
    </source>
</evidence>
<evidence type="ECO:0000256" key="6">
    <source>
        <dbReference type="ARBA" id="ARBA00023004"/>
    </source>
</evidence>
<feature type="signal peptide" evidence="13">
    <location>
        <begin position="1"/>
        <end position="24"/>
    </location>
</feature>
<evidence type="ECO:0000256" key="8">
    <source>
        <dbReference type="ARBA" id="ARBA00023077"/>
    </source>
</evidence>
<evidence type="ECO:0000256" key="2">
    <source>
        <dbReference type="ARBA" id="ARBA00022448"/>
    </source>
</evidence>
<feature type="domain" description="TonB-dependent receptor-like beta-barrel" evidence="14">
    <location>
        <begin position="269"/>
        <end position="725"/>
    </location>
</feature>
<dbReference type="Pfam" id="PF07715">
    <property type="entry name" value="Plug"/>
    <property type="match status" value="1"/>
</dbReference>
<dbReference type="PANTHER" id="PTHR32552:SF81">
    <property type="entry name" value="TONB-DEPENDENT OUTER MEMBRANE RECEPTOR"/>
    <property type="match status" value="1"/>
</dbReference>